<organism evidence="30 31">
    <name type="scientific">Denticeps clupeoides</name>
    <name type="common">denticle herring</name>
    <dbReference type="NCBI Taxonomy" id="299321"/>
    <lineage>
        <taxon>Eukaryota</taxon>
        <taxon>Metazoa</taxon>
        <taxon>Chordata</taxon>
        <taxon>Craniata</taxon>
        <taxon>Vertebrata</taxon>
        <taxon>Euteleostomi</taxon>
        <taxon>Actinopterygii</taxon>
        <taxon>Neopterygii</taxon>
        <taxon>Teleostei</taxon>
        <taxon>Clupei</taxon>
        <taxon>Clupeiformes</taxon>
        <taxon>Denticipitoidei</taxon>
        <taxon>Denticipitidae</taxon>
        <taxon>Denticeps</taxon>
    </lineage>
</organism>
<keyword evidence="20" id="KW-0804">Transcription</keyword>
<dbReference type="InterPro" id="IPR009030">
    <property type="entry name" value="Growth_fac_rcpt_cys_sf"/>
</dbReference>
<feature type="domain" description="Protein kinase" evidence="29">
    <location>
        <begin position="669"/>
        <end position="936"/>
    </location>
</feature>
<dbReference type="EC" id="2.7.10.1" evidence="3"/>
<dbReference type="Gene3D" id="2.10.220.10">
    <property type="entry name" value="Hormone Receptor, Insulin-like Growth Factor Receptor 1, Chain A, domain 2"/>
    <property type="match status" value="3"/>
</dbReference>
<evidence type="ECO:0000256" key="16">
    <source>
        <dbReference type="ARBA" id="ARBA00023136"/>
    </source>
</evidence>
<dbReference type="Ensembl" id="ENSDCDT00010022838.1">
    <property type="protein sequence ID" value="ENSDCDP00010020985.1"/>
    <property type="gene ID" value="ENSDCDG00010006971.1"/>
</dbReference>
<dbReference type="InterPro" id="IPR050122">
    <property type="entry name" value="RTK"/>
</dbReference>
<keyword evidence="15" id="KW-0805">Transcription regulation</keyword>
<dbReference type="GO" id="GO:0048408">
    <property type="term" value="F:epidermal growth factor binding"/>
    <property type="evidence" value="ECO:0007669"/>
    <property type="project" value="TreeGrafter"/>
</dbReference>
<keyword evidence="22" id="KW-0325">Glycoprotein</keyword>
<keyword evidence="12 25" id="KW-0067">ATP-binding</keyword>
<dbReference type="InterPro" id="IPR006211">
    <property type="entry name" value="Furin-like_Cys-rich_dom"/>
</dbReference>
<feature type="compositionally biased region" description="Low complexity" evidence="26">
    <location>
        <begin position="1200"/>
        <end position="1216"/>
    </location>
</feature>
<evidence type="ECO:0000256" key="13">
    <source>
        <dbReference type="ARBA" id="ARBA00022843"/>
    </source>
</evidence>
<reference evidence="30 31" key="1">
    <citation type="submission" date="2020-06" db="EMBL/GenBank/DDBJ databases">
        <authorList>
            <consortium name="Wellcome Sanger Institute Data Sharing"/>
        </authorList>
    </citation>
    <scope>NUCLEOTIDE SEQUENCE [LARGE SCALE GENOMIC DNA]</scope>
</reference>
<gene>
    <name evidence="30" type="primary">egfra</name>
</gene>
<dbReference type="SMART" id="SM00219">
    <property type="entry name" value="TyrKc"/>
    <property type="match status" value="1"/>
</dbReference>
<evidence type="ECO:0000256" key="4">
    <source>
        <dbReference type="ARBA" id="ARBA00022475"/>
    </source>
</evidence>
<dbReference type="GO" id="GO:0043066">
    <property type="term" value="P:negative regulation of apoptotic process"/>
    <property type="evidence" value="ECO:0007669"/>
    <property type="project" value="TreeGrafter"/>
</dbReference>
<name>A0AAY4BJA0_9TELE</name>
<dbReference type="InterPro" id="IPR032778">
    <property type="entry name" value="GF_recep_IV"/>
</dbReference>
<evidence type="ECO:0000256" key="15">
    <source>
        <dbReference type="ARBA" id="ARBA00023015"/>
    </source>
</evidence>
<dbReference type="Gene3D" id="1.10.510.10">
    <property type="entry name" value="Transferase(Phosphotransferase) domain 1"/>
    <property type="match status" value="1"/>
</dbReference>
<dbReference type="Pfam" id="PF00757">
    <property type="entry name" value="Furin-like"/>
    <property type="match status" value="1"/>
</dbReference>
<dbReference type="InterPro" id="IPR044912">
    <property type="entry name" value="Egfr_JX_dom"/>
</dbReference>
<dbReference type="Pfam" id="PF21314">
    <property type="entry name" value="TM_ErbB1"/>
    <property type="match status" value="1"/>
</dbReference>
<protein>
    <recommendedName>
        <fullName evidence="3">receptor protein-tyrosine kinase</fullName>
        <ecNumber evidence="3">2.7.10.1</ecNumber>
    </recommendedName>
</protein>
<dbReference type="FunFam" id="3.30.200.20:FF:000044">
    <property type="entry name" value="Receptor protein-tyrosine kinase"/>
    <property type="match status" value="1"/>
</dbReference>
<dbReference type="FunFam" id="2.10.220.10:FF:000001">
    <property type="entry name" value="Receptor protein-tyrosine kinase"/>
    <property type="match status" value="1"/>
</dbReference>
<comment type="subcellular location">
    <subcellularLocation>
        <location evidence="2">Cell membrane</location>
        <topology evidence="2">Single-pass type I membrane protein</topology>
    </subcellularLocation>
    <subcellularLocation>
        <location evidence="1">Nucleus</location>
    </subcellularLocation>
</comment>
<dbReference type="PANTHER" id="PTHR24416:SF91">
    <property type="entry name" value="EPIDERMAL GROWTH FACTOR RECEPTOR"/>
    <property type="match status" value="1"/>
</dbReference>
<dbReference type="SUPFAM" id="SSF56112">
    <property type="entry name" value="Protein kinase-like (PK-like)"/>
    <property type="match status" value="1"/>
</dbReference>
<dbReference type="InterPro" id="IPR000494">
    <property type="entry name" value="Rcpt_L-dom"/>
</dbReference>
<dbReference type="GeneTree" id="ENSGT00940000155450"/>
<keyword evidence="23" id="KW-0539">Nucleus</keyword>
<comment type="catalytic activity">
    <reaction evidence="24">
        <text>L-tyrosyl-[protein] + ATP = O-phospho-L-tyrosyl-[protein] + ADP + H(+)</text>
        <dbReference type="Rhea" id="RHEA:10596"/>
        <dbReference type="Rhea" id="RHEA-COMP:10136"/>
        <dbReference type="Rhea" id="RHEA-COMP:20101"/>
        <dbReference type="ChEBI" id="CHEBI:15378"/>
        <dbReference type="ChEBI" id="CHEBI:30616"/>
        <dbReference type="ChEBI" id="CHEBI:46858"/>
        <dbReference type="ChEBI" id="CHEBI:61978"/>
        <dbReference type="ChEBI" id="CHEBI:456216"/>
        <dbReference type="EC" id="2.7.10.1"/>
    </reaction>
</comment>
<evidence type="ECO:0000256" key="2">
    <source>
        <dbReference type="ARBA" id="ARBA00004251"/>
    </source>
</evidence>
<keyword evidence="6" id="KW-0808">Transferase</keyword>
<evidence type="ECO:0000256" key="11">
    <source>
        <dbReference type="ARBA" id="ARBA00022777"/>
    </source>
</evidence>
<dbReference type="Pfam" id="PF14843">
    <property type="entry name" value="GF_recep_IV"/>
    <property type="match status" value="1"/>
</dbReference>
<dbReference type="PRINTS" id="PR00109">
    <property type="entry name" value="TYRKINASE"/>
</dbReference>
<evidence type="ECO:0000256" key="19">
    <source>
        <dbReference type="ARBA" id="ARBA00023159"/>
    </source>
</evidence>
<dbReference type="InterPro" id="IPR020635">
    <property type="entry name" value="Tyr_kinase_cat_dom"/>
</dbReference>
<evidence type="ECO:0000256" key="5">
    <source>
        <dbReference type="ARBA" id="ARBA00022553"/>
    </source>
</evidence>
<evidence type="ECO:0000256" key="23">
    <source>
        <dbReference type="ARBA" id="ARBA00023242"/>
    </source>
</evidence>
<keyword evidence="16 27" id="KW-0472">Membrane</keyword>
<dbReference type="InterPro" id="IPR008266">
    <property type="entry name" value="Tyr_kinase_AS"/>
</dbReference>
<dbReference type="PROSITE" id="PS50011">
    <property type="entry name" value="PROTEIN_KINASE_DOM"/>
    <property type="match status" value="1"/>
</dbReference>
<dbReference type="GO" id="GO:0023056">
    <property type="term" value="P:positive regulation of signaling"/>
    <property type="evidence" value="ECO:0007669"/>
    <property type="project" value="UniProtKB-ARBA"/>
</dbReference>
<evidence type="ECO:0000256" key="22">
    <source>
        <dbReference type="ARBA" id="ARBA00023180"/>
    </source>
</evidence>
<dbReference type="GO" id="GO:0005006">
    <property type="term" value="F:epidermal growth factor receptor activity"/>
    <property type="evidence" value="ECO:0007669"/>
    <property type="project" value="TreeGrafter"/>
</dbReference>
<evidence type="ECO:0000256" key="12">
    <source>
        <dbReference type="ARBA" id="ARBA00022840"/>
    </source>
</evidence>
<keyword evidence="17" id="KW-0829">Tyrosine-protein kinase</keyword>
<evidence type="ECO:0000259" key="29">
    <source>
        <dbReference type="PROSITE" id="PS50011"/>
    </source>
</evidence>
<feature type="binding site" evidence="25">
    <location>
        <position position="702"/>
    </location>
    <ligand>
        <name>ATP</name>
        <dbReference type="ChEBI" id="CHEBI:30616"/>
    </ligand>
</feature>
<keyword evidence="9" id="KW-0677">Repeat</keyword>
<evidence type="ECO:0000256" key="20">
    <source>
        <dbReference type="ARBA" id="ARBA00023163"/>
    </source>
</evidence>
<proteinExistence type="predicted"/>
<sequence>KNLRTQLFIFSVLPLIFQFHKGTRVILTQPQTARHRKYSTLSDDHYQNFVKMYKNCTVVLENLEITYITNKHDLSFLESIQEVGGYVLIALNMASEIPLHNLRIIRGHTLYESRYALAVFSNYEKKVPNYGIKQLLLSSLTEILRGGVNLFNNNNLCNVETIQWADIVDMKSNPTMVLPGVTGSSFTKVICAEQCSGRCRGHEPSDCCNEHCASGCTGPRSTDCLACRDFQDDGTCKDTCPPLMRYERNLHQLVVNPDGKYSFGATCVKSCPHNYVVTDHGACVRTCSPNTYEVDEGGIRKCKKCDGLCPKVCDGLDSGQLVGVLSINASNIQTFENCTKIHGDVAILSTSIHGDAHTKTLPLDPAMLNVFKSVKEITGYLMIQEWTDSIVSLSPFENLEVIRGRTKKQYSLAITKTKITYLGLRSLKEVSDGDVYVSENPNLSYVNPELFQKLFKSSQQTANVKKNGKNKTHEGRTCDDMCSAEGCWGPGPTMCLSCMHVNRNARCISSCNILEGEWRESEVNRTCMQCDAECKILNGTATCKAPDPENCAECANFRDGLRCVPRCPNGLLGDGGTSIWKYADKSNVCQPCHKNCTQGKSYLPIVAAAVVSGLLAFLIFGLGIFILLRRRHIKRKRTLRRLLQEREPLTPSGQTPNQALLRILKETEFKKIKVLGSGAFGTVYKGLWVPEGEDVKIPVAIKVLREATSPKANKEILDEAYVMASVDHPHVCRLLGICLTSKVQLITQLMPYGCLLDYVKENKDNIGSQSLLNWCVQIAKGMNYLEERHLVHRDLAARNVLVKTPQHIRITDFGLAKLLSADEKEYQADGGKVPIKWMALESILHRKYTHQSDVWSYGVTVWELMTFGTKPYDGIPASEIASVLEKGERLPQPPICTIDVYMIMVKCWMIDSDSRPRFRELIAEFTKMARDPPRYLVIQGDDRMALPSPSDGRNYRSLVSGVDMKDAVDADEYLVPSHSFFSSPSTSRTHLLQSVVRRTMSIFYLAGNSNYKQCYQLKFTKMPATPNGRKLPAFMGHQDWIPVWSPAAGNPDRAPPPRATSSEPQQYHQWRRRGGLRQPQGSCPAVSSPWRTRSLGLAPRRGQAWRPRSLGLAPRRGQAWRPRSLGLAPRRGQAWRPRSLGLAPRRGQAWRPRTLGLAPRRGPAWRPRTLGLAPRRGPAWRPRTLGLAPRRGPAWRPRTLGLAPRRGPALRPRTLGLAPRRGPAWWPRTLGLAPRRGPAWRPRTLGLAPRRGPAWRPRTLGLAPRRGPAWRPRTPVPAHNNQGRSIWVRVGPVSTCPL</sequence>
<keyword evidence="11" id="KW-0418">Kinase</keyword>
<evidence type="ECO:0000256" key="24">
    <source>
        <dbReference type="ARBA" id="ARBA00051243"/>
    </source>
</evidence>
<dbReference type="CDD" id="cd12087">
    <property type="entry name" value="TM_EGFR-like"/>
    <property type="match status" value="1"/>
</dbReference>
<evidence type="ECO:0000256" key="28">
    <source>
        <dbReference type="SAM" id="SignalP"/>
    </source>
</evidence>
<keyword evidence="31" id="KW-1185">Reference proteome</keyword>
<feature type="signal peptide" evidence="28">
    <location>
        <begin position="1"/>
        <end position="22"/>
    </location>
</feature>
<reference evidence="30" key="3">
    <citation type="submission" date="2025-09" db="UniProtKB">
        <authorList>
            <consortium name="Ensembl"/>
        </authorList>
    </citation>
    <scope>IDENTIFICATION</scope>
</reference>
<dbReference type="InterPro" id="IPR011009">
    <property type="entry name" value="Kinase-like_dom_sf"/>
</dbReference>
<keyword evidence="13" id="KW-0832">Ubl conjugation</keyword>
<dbReference type="FunFam" id="1.10.510.10:FF:002828">
    <property type="entry name" value="Receptor tyrosine-protein kinase erbB-2"/>
    <property type="match status" value="1"/>
</dbReference>
<dbReference type="Pfam" id="PF01030">
    <property type="entry name" value="Recep_L_domain"/>
    <property type="match status" value="2"/>
</dbReference>
<dbReference type="GO" id="GO:0009966">
    <property type="term" value="P:regulation of signal transduction"/>
    <property type="evidence" value="ECO:0007669"/>
    <property type="project" value="UniProtKB-ARBA"/>
</dbReference>
<dbReference type="CDD" id="cd05108">
    <property type="entry name" value="PTKc_EGFR"/>
    <property type="match status" value="1"/>
</dbReference>
<evidence type="ECO:0000256" key="6">
    <source>
        <dbReference type="ARBA" id="ARBA00022679"/>
    </source>
</evidence>
<dbReference type="InterPro" id="IPR036941">
    <property type="entry name" value="Rcpt_L-dom_sf"/>
</dbReference>
<keyword evidence="5" id="KW-0597">Phosphoprotein</keyword>
<dbReference type="InterPro" id="IPR000719">
    <property type="entry name" value="Prot_kinase_dom"/>
</dbReference>
<dbReference type="GO" id="GO:0005634">
    <property type="term" value="C:nucleus"/>
    <property type="evidence" value="ECO:0007669"/>
    <property type="project" value="UniProtKB-SubCell"/>
</dbReference>
<dbReference type="SUPFAM" id="SSF52058">
    <property type="entry name" value="L domain-like"/>
    <property type="match status" value="2"/>
</dbReference>
<dbReference type="Pfam" id="PF07714">
    <property type="entry name" value="PK_Tyr_Ser-Thr"/>
    <property type="match status" value="1"/>
</dbReference>
<dbReference type="PROSITE" id="PS00109">
    <property type="entry name" value="PROTEIN_KINASE_TYR"/>
    <property type="match status" value="1"/>
</dbReference>
<evidence type="ECO:0000256" key="25">
    <source>
        <dbReference type="PROSITE-ProRule" id="PRU10141"/>
    </source>
</evidence>
<dbReference type="InterPro" id="IPR049328">
    <property type="entry name" value="TM_ErbB1"/>
</dbReference>
<evidence type="ECO:0000256" key="17">
    <source>
        <dbReference type="ARBA" id="ARBA00023137"/>
    </source>
</evidence>
<feature type="region of interest" description="Disordered" evidence="26">
    <location>
        <begin position="1243"/>
        <end position="1277"/>
    </location>
</feature>
<dbReference type="GO" id="GO:0005524">
    <property type="term" value="F:ATP binding"/>
    <property type="evidence" value="ECO:0007669"/>
    <property type="project" value="UniProtKB-UniRule"/>
</dbReference>
<evidence type="ECO:0000256" key="9">
    <source>
        <dbReference type="ARBA" id="ARBA00022737"/>
    </source>
</evidence>
<dbReference type="GO" id="GO:0009925">
    <property type="term" value="C:basal plasma membrane"/>
    <property type="evidence" value="ECO:0007669"/>
    <property type="project" value="TreeGrafter"/>
</dbReference>
<evidence type="ECO:0000256" key="7">
    <source>
        <dbReference type="ARBA" id="ARBA00022692"/>
    </source>
</evidence>
<evidence type="ECO:0000256" key="1">
    <source>
        <dbReference type="ARBA" id="ARBA00004123"/>
    </source>
</evidence>
<dbReference type="PANTHER" id="PTHR24416">
    <property type="entry name" value="TYROSINE-PROTEIN KINASE RECEPTOR"/>
    <property type="match status" value="1"/>
</dbReference>
<keyword evidence="10 25" id="KW-0547">Nucleotide-binding</keyword>
<feature type="region of interest" description="Disordered" evidence="26">
    <location>
        <begin position="1171"/>
        <end position="1216"/>
    </location>
</feature>
<evidence type="ECO:0000256" key="27">
    <source>
        <dbReference type="SAM" id="Phobius"/>
    </source>
</evidence>
<dbReference type="GO" id="GO:0050679">
    <property type="term" value="P:positive regulation of epithelial cell proliferation"/>
    <property type="evidence" value="ECO:0007669"/>
    <property type="project" value="TreeGrafter"/>
</dbReference>
<dbReference type="FunFam" id="2.10.220.10:FF:000002">
    <property type="entry name" value="Receptor protein-tyrosine kinase"/>
    <property type="match status" value="1"/>
</dbReference>
<evidence type="ECO:0000256" key="18">
    <source>
        <dbReference type="ARBA" id="ARBA00023157"/>
    </source>
</evidence>
<dbReference type="CDD" id="cd00064">
    <property type="entry name" value="FU"/>
    <property type="match status" value="3"/>
</dbReference>
<dbReference type="GO" id="GO:0043235">
    <property type="term" value="C:receptor complex"/>
    <property type="evidence" value="ECO:0007669"/>
    <property type="project" value="TreeGrafter"/>
</dbReference>
<evidence type="ECO:0000313" key="31">
    <source>
        <dbReference type="Proteomes" id="UP000694580"/>
    </source>
</evidence>
<evidence type="ECO:0000256" key="14">
    <source>
        <dbReference type="ARBA" id="ARBA00022989"/>
    </source>
</evidence>
<dbReference type="InterPro" id="IPR006212">
    <property type="entry name" value="Furin_repeat"/>
</dbReference>
<keyword evidence="8 28" id="KW-0732">Signal</keyword>
<evidence type="ECO:0000256" key="21">
    <source>
        <dbReference type="ARBA" id="ARBA00023170"/>
    </source>
</evidence>
<dbReference type="Gene3D" id="3.80.20.20">
    <property type="entry name" value="Receptor L-domain"/>
    <property type="match status" value="2"/>
</dbReference>
<dbReference type="GO" id="GO:0022008">
    <property type="term" value="P:neurogenesis"/>
    <property type="evidence" value="ECO:0007669"/>
    <property type="project" value="TreeGrafter"/>
</dbReference>
<evidence type="ECO:0000256" key="26">
    <source>
        <dbReference type="SAM" id="MobiDB-lite"/>
    </source>
</evidence>
<feature type="compositionally biased region" description="Polar residues" evidence="26">
    <location>
        <begin position="1059"/>
        <end position="1068"/>
    </location>
</feature>
<evidence type="ECO:0000256" key="8">
    <source>
        <dbReference type="ARBA" id="ARBA00022729"/>
    </source>
</evidence>
<feature type="chain" id="PRO_5044273522" description="receptor protein-tyrosine kinase" evidence="28">
    <location>
        <begin position="23"/>
        <end position="1298"/>
    </location>
</feature>
<reference evidence="30" key="2">
    <citation type="submission" date="2025-08" db="UniProtKB">
        <authorList>
            <consortium name="Ensembl"/>
        </authorList>
    </citation>
    <scope>IDENTIFICATION</scope>
</reference>
<keyword evidence="21" id="KW-0675">Receptor</keyword>
<keyword evidence="18" id="KW-1015">Disulfide bond</keyword>
<dbReference type="Gene3D" id="6.10.250.2930">
    <property type="match status" value="1"/>
</dbReference>
<dbReference type="Proteomes" id="UP000694580">
    <property type="component" value="Chromosome 4"/>
</dbReference>
<dbReference type="SUPFAM" id="SSF57184">
    <property type="entry name" value="Growth factor receptor domain"/>
    <property type="match status" value="2"/>
</dbReference>
<keyword evidence="7 27" id="KW-0812">Transmembrane</keyword>
<dbReference type="GO" id="GO:0010647">
    <property type="term" value="P:positive regulation of cell communication"/>
    <property type="evidence" value="ECO:0007669"/>
    <property type="project" value="UniProtKB-ARBA"/>
</dbReference>
<dbReference type="InterPro" id="IPR001245">
    <property type="entry name" value="Ser-Thr/Tyr_kinase_cat_dom"/>
</dbReference>
<evidence type="ECO:0000256" key="10">
    <source>
        <dbReference type="ARBA" id="ARBA00022741"/>
    </source>
</evidence>
<keyword evidence="14 27" id="KW-1133">Transmembrane helix</keyword>
<evidence type="ECO:0000256" key="3">
    <source>
        <dbReference type="ARBA" id="ARBA00011902"/>
    </source>
</evidence>
<feature type="transmembrane region" description="Helical" evidence="27">
    <location>
        <begin position="602"/>
        <end position="628"/>
    </location>
</feature>
<evidence type="ECO:0000313" key="30">
    <source>
        <dbReference type="Ensembl" id="ENSDCDP00010020985.1"/>
    </source>
</evidence>
<feature type="region of interest" description="Disordered" evidence="26">
    <location>
        <begin position="1045"/>
        <end position="1090"/>
    </location>
</feature>
<keyword evidence="4" id="KW-1003">Cell membrane</keyword>
<keyword evidence="19" id="KW-0010">Activator</keyword>
<dbReference type="SMART" id="SM00261">
    <property type="entry name" value="FU"/>
    <property type="match status" value="3"/>
</dbReference>
<dbReference type="PROSITE" id="PS00107">
    <property type="entry name" value="PROTEIN_KINASE_ATP"/>
    <property type="match status" value="1"/>
</dbReference>
<dbReference type="Gene3D" id="3.30.200.20">
    <property type="entry name" value="Phosphorylase Kinase, domain 1"/>
    <property type="match status" value="1"/>
</dbReference>
<accession>A0AAY4BJA0</accession>
<dbReference type="InterPro" id="IPR017441">
    <property type="entry name" value="Protein_kinase_ATP_BS"/>
</dbReference>